<evidence type="ECO:0000313" key="2">
    <source>
        <dbReference type="EMBL" id="MBB5672475.1"/>
    </source>
</evidence>
<dbReference type="AlphaFoldDB" id="A0AB73H2V9"/>
<protein>
    <recommendedName>
        <fullName evidence="3">Lipoprotein</fullName>
    </recommendedName>
</protein>
<sequence length="246" mass="26184">MNITMSLPRAAALALALSVAVTACKQEPQAPAAPVVEVSSKAGSITGLSYQSDVITALRAAMKASDVSGRIGDDQQAVALVDKWLPVPHDARWVDTQPPPVRSLYLDAARMQELGYSISAEIFARNANALAGKDVTTVGQAMESAYGDMYAPSKQESSDAGDAQFDADLQRFWDQRQAIAKVLQQVAPEYRPLAEAGALGRLYRDPVATKAANGLSDRLSVVDQERYQQALQLAAALAPAPDGDEQ</sequence>
<organism evidence="2">
    <name type="scientific">Xanthomonas arboricola</name>
    <dbReference type="NCBI Taxonomy" id="56448"/>
    <lineage>
        <taxon>Bacteria</taxon>
        <taxon>Pseudomonadati</taxon>
        <taxon>Pseudomonadota</taxon>
        <taxon>Gammaproteobacteria</taxon>
        <taxon>Lysobacterales</taxon>
        <taxon>Lysobacteraceae</taxon>
        <taxon>Xanthomonas</taxon>
    </lineage>
</organism>
<keyword evidence="1" id="KW-0732">Signal</keyword>
<comment type="caution">
    <text evidence="2">The sequence shown here is derived from an EMBL/GenBank/DDBJ whole genome shotgun (WGS) entry which is preliminary data.</text>
</comment>
<feature type="chain" id="PRO_5044498487" description="Lipoprotein" evidence="1">
    <location>
        <begin position="26"/>
        <end position="246"/>
    </location>
</feature>
<dbReference type="RefSeq" id="WP_184578836.1">
    <property type="nucleotide sequence ID" value="NZ_JACIIQ010000025.1"/>
</dbReference>
<dbReference type="Proteomes" id="UP000528595">
    <property type="component" value="Unassembled WGS sequence"/>
</dbReference>
<gene>
    <name evidence="2" type="ORF">FHR65_004076</name>
</gene>
<evidence type="ECO:0008006" key="3">
    <source>
        <dbReference type="Google" id="ProtNLM"/>
    </source>
</evidence>
<proteinExistence type="predicted"/>
<evidence type="ECO:0000256" key="1">
    <source>
        <dbReference type="SAM" id="SignalP"/>
    </source>
</evidence>
<feature type="signal peptide" evidence="1">
    <location>
        <begin position="1"/>
        <end position="25"/>
    </location>
</feature>
<name>A0AB73H2V9_9XANT</name>
<reference evidence="2" key="1">
    <citation type="submission" date="2020-08" db="EMBL/GenBank/DDBJ databases">
        <title>Studying the diversity of plant-associated saprophytic bacteria and their role in host health and plant-pathogen interactions.</title>
        <authorList>
            <person name="Potnis N."/>
        </authorList>
    </citation>
    <scope>NUCLEOTIDE SEQUENCE</scope>
    <source>
        <strain evidence="2">F21</strain>
    </source>
</reference>
<dbReference type="EMBL" id="JACIIQ010000025">
    <property type="protein sequence ID" value="MBB5672475.1"/>
    <property type="molecule type" value="Genomic_DNA"/>
</dbReference>
<accession>A0AB73H2V9</accession>